<dbReference type="InterPro" id="IPR036291">
    <property type="entry name" value="NAD(P)-bd_dom_sf"/>
</dbReference>
<sequence>MTDKPVAIVTGASRGIGRAIAKELASLGYDLIVNHFDFTAEGKPDESNAVQTQKQIRD</sequence>
<dbReference type="SUPFAM" id="SSF51735">
    <property type="entry name" value="NAD(P)-binding Rossmann-fold domains"/>
    <property type="match status" value="1"/>
</dbReference>
<dbReference type="EMBL" id="BARS01023692">
    <property type="protein sequence ID" value="GAG13490.1"/>
    <property type="molecule type" value="Genomic_DNA"/>
</dbReference>
<organism evidence="1">
    <name type="scientific">marine sediment metagenome</name>
    <dbReference type="NCBI Taxonomy" id="412755"/>
    <lineage>
        <taxon>unclassified sequences</taxon>
        <taxon>metagenomes</taxon>
        <taxon>ecological metagenomes</taxon>
    </lineage>
</organism>
<comment type="caution">
    <text evidence="1">The sequence shown here is derived from an EMBL/GenBank/DDBJ whole genome shotgun (WGS) entry which is preliminary data.</text>
</comment>
<name>X0V5Z2_9ZZZZ</name>
<dbReference type="Gene3D" id="3.40.50.720">
    <property type="entry name" value="NAD(P)-binding Rossmann-like Domain"/>
    <property type="match status" value="1"/>
</dbReference>
<proteinExistence type="predicted"/>
<dbReference type="AlphaFoldDB" id="X0V5Z2"/>
<evidence type="ECO:0000313" key="1">
    <source>
        <dbReference type="EMBL" id="GAG13490.1"/>
    </source>
</evidence>
<reference evidence="1" key="1">
    <citation type="journal article" date="2014" name="Front. Microbiol.">
        <title>High frequency of phylogenetically diverse reductive dehalogenase-homologous genes in deep subseafloor sedimentary metagenomes.</title>
        <authorList>
            <person name="Kawai M."/>
            <person name="Futagami T."/>
            <person name="Toyoda A."/>
            <person name="Takaki Y."/>
            <person name="Nishi S."/>
            <person name="Hori S."/>
            <person name="Arai W."/>
            <person name="Tsubouchi T."/>
            <person name="Morono Y."/>
            <person name="Uchiyama I."/>
            <person name="Ito T."/>
            <person name="Fujiyama A."/>
            <person name="Inagaki F."/>
            <person name="Takami H."/>
        </authorList>
    </citation>
    <scope>NUCLEOTIDE SEQUENCE</scope>
    <source>
        <strain evidence="1">Expedition CK06-06</strain>
    </source>
</reference>
<protein>
    <submittedName>
        <fullName evidence="1">Uncharacterized protein</fullName>
    </submittedName>
</protein>
<gene>
    <name evidence="1" type="ORF">S01H1_37710</name>
</gene>
<accession>X0V5Z2</accession>
<feature type="non-terminal residue" evidence="1">
    <location>
        <position position="58"/>
    </location>
</feature>
<dbReference type="Pfam" id="PF00106">
    <property type="entry name" value="adh_short"/>
    <property type="match status" value="1"/>
</dbReference>
<dbReference type="InterPro" id="IPR002347">
    <property type="entry name" value="SDR_fam"/>
</dbReference>